<protein>
    <submittedName>
        <fullName evidence="1">Uncharacterized protein</fullName>
    </submittedName>
</protein>
<sequence>MLAFRKLFKGIKIVGISCMALTSVFYIAEKVSGSSSFSFLSSQVPQSQIKQRGGVIRFDPDGIYLHANETHHSVGIINAYINHKGDLEIVTESVAPIITASANPDETLAARGIYAGLSVGNQKTIVSFSQNGRRLNLNSPNDYEKISGSSSNVWVSWTSKQGS</sequence>
<name>A0A8J3EZ32_9BACI</name>
<dbReference type="AlphaFoldDB" id="A0A8J3EZ32"/>
<dbReference type="OrthoDB" id="2855356at2"/>
<reference evidence="2" key="1">
    <citation type="journal article" date="2019" name="Int. J. Syst. Evol. Microbiol.">
        <title>The Global Catalogue of Microorganisms (GCM) 10K type strain sequencing project: providing services to taxonomists for standard genome sequencing and annotation.</title>
        <authorList>
            <consortium name="The Broad Institute Genomics Platform"/>
            <consortium name="The Broad Institute Genome Sequencing Center for Infectious Disease"/>
            <person name="Wu L."/>
            <person name="Ma J."/>
        </authorList>
    </citation>
    <scope>NUCLEOTIDE SEQUENCE [LARGE SCALE GENOMIC DNA]</scope>
    <source>
        <strain evidence="2">CGMCC 1.14993</strain>
    </source>
</reference>
<evidence type="ECO:0000313" key="1">
    <source>
        <dbReference type="EMBL" id="GGI16565.1"/>
    </source>
</evidence>
<accession>A0A8J3EZ32</accession>
<organism evidence="1 2">
    <name type="scientific">Gottfriedia solisilvae</name>
    <dbReference type="NCBI Taxonomy" id="1516104"/>
    <lineage>
        <taxon>Bacteria</taxon>
        <taxon>Bacillati</taxon>
        <taxon>Bacillota</taxon>
        <taxon>Bacilli</taxon>
        <taxon>Bacillales</taxon>
        <taxon>Bacillaceae</taxon>
        <taxon>Gottfriedia</taxon>
    </lineage>
</organism>
<dbReference type="RefSeq" id="WP_088001176.1">
    <property type="nucleotide sequence ID" value="NZ_BMHB01000002.1"/>
</dbReference>
<gene>
    <name evidence="1" type="ORF">GCM10007380_33600</name>
</gene>
<proteinExistence type="predicted"/>
<evidence type="ECO:0000313" key="2">
    <source>
        <dbReference type="Proteomes" id="UP000626244"/>
    </source>
</evidence>
<dbReference type="Proteomes" id="UP000626244">
    <property type="component" value="Unassembled WGS sequence"/>
</dbReference>
<comment type="caution">
    <text evidence="1">The sequence shown here is derived from an EMBL/GenBank/DDBJ whole genome shotgun (WGS) entry which is preliminary data.</text>
</comment>
<dbReference type="EMBL" id="BMHB01000002">
    <property type="protein sequence ID" value="GGI16565.1"/>
    <property type="molecule type" value="Genomic_DNA"/>
</dbReference>
<keyword evidence="2" id="KW-1185">Reference proteome</keyword>